<reference evidence="4 5" key="1">
    <citation type="submission" date="2017-09" db="EMBL/GenBank/DDBJ databases">
        <title>Large-scale bioinformatics analysis of Bacillus genomes uncovers conserved roles of natural products in bacterial physiology.</title>
        <authorList>
            <consortium name="Agbiome Team Llc"/>
            <person name="Bleich R.M."/>
            <person name="Kirk G.J."/>
            <person name="Santa Maria K.C."/>
            <person name="Allen S.E."/>
            <person name="Farag S."/>
            <person name="Shank E.A."/>
            <person name="Bowers A."/>
        </authorList>
    </citation>
    <scope>NUCLEOTIDE SEQUENCE [LARGE SCALE GENOMIC DNA]</scope>
    <source>
        <strain evidence="4 5">AFS027647</strain>
    </source>
</reference>
<gene>
    <name evidence="4" type="ORF">CN553_29245</name>
</gene>
<dbReference type="InterPro" id="IPR016181">
    <property type="entry name" value="Acyl_CoA_acyltransferase"/>
</dbReference>
<evidence type="ECO:0000256" key="1">
    <source>
        <dbReference type="ARBA" id="ARBA00022679"/>
    </source>
</evidence>
<evidence type="ECO:0000313" key="4">
    <source>
        <dbReference type="EMBL" id="PEN81109.1"/>
    </source>
</evidence>
<keyword evidence="1" id="KW-0808">Transferase</keyword>
<dbReference type="GO" id="GO:0016747">
    <property type="term" value="F:acyltransferase activity, transferring groups other than amino-acyl groups"/>
    <property type="evidence" value="ECO:0007669"/>
    <property type="project" value="InterPro"/>
</dbReference>
<feature type="domain" description="N-acetyltransferase" evidence="3">
    <location>
        <begin position="1"/>
        <end position="158"/>
    </location>
</feature>
<comment type="caution">
    <text evidence="4">The sequence shown here is derived from an EMBL/GenBank/DDBJ whole genome shotgun (WGS) entry which is preliminary data.</text>
</comment>
<evidence type="ECO:0000313" key="5">
    <source>
        <dbReference type="Proteomes" id="UP000220691"/>
    </source>
</evidence>
<dbReference type="RefSeq" id="WP_098127851.1">
    <property type="nucleotide sequence ID" value="NZ_NUAN01000269.1"/>
</dbReference>
<evidence type="ECO:0000256" key="2">
    <source>
        <dbReference type="ARBA" id="ARBA00023315"/>
    </source>
</evidence>
<organism evidence="4 5">
    <name type="scientific">Bacillus cereus</name>
    <dbReference type="NCBI Taxonomy" id="1396"/>
    <lineage>
        <taxon>Bacteria</taxon>
        <taxon>Bacillati</taxon>
        <taxon>Bacillota</taxon>
        <taxon>Bacilli</taxon>
        <taxon>Bacillales</taxon>
        <taxon>Bacillaceae</taxon>
        <taxon>Bacillus</taxon>
        <taxon>Bacillus cereus group</taxon>
    </lineage>
</organism>
<dbReference type="EMBL" id="NUAN01000269">
    <property type="protein sequence ID" value="PEN81109.1"/>
    <property type="molecule type" value="Genomic_DNA"/>
</dbReference>
<dbReference type="PANTHER" id="PTHR43420">
    <property type="entry name" value="ACETYLTRANSFERASE"/>
    <property type="match status" value="1"/>
</dbReference>
<dbReference type="SUPFAM" id="SSF55729">
    <property type="entry name" value="Acyl-CoA N-acyltransferases (Nat)"/>
    <property type="match status" value="1"/>
</dbReference>
<dbReference type="Pfam" id="PF00583">
    <property type="entry name" value="Acetyltransf_1"/>
    <property type="match status" value="1"/>
</dbReference>
<dbReference type="PROSITE" id="PS51186">
    <property type="entry name" value="GNAT"/>
    <property type="match status" value="1"/>
</dbReference>
<dbReference type="CDD" id="cd04301">
    <property type="entry name" value="NAT_SF"/>
    <property type="match status" value="1"/>
</dbReference>
<dbReference type="Proteomes" id="UP000220691">
    <property type="component" value="Unassembled WGS sequence"/>
</dbReference>
<proteinExistence type="predicted"/>
<accession>A0A9X6U652</accession>
<name>A0A9X6U652_BACCE</name>
<dbReference type="AlphaFoldDB" id="A0A9X6U652"/>
<keyword evidence="2" id="KW-0012">Acyltransferase</keyword>
<dbReference type="Gene3D" id="3.40.630.30">
    <property type="match status" value="1"/>
</dbReference>
<dbReference type="InterPro" id="IPR050680">
    <property type="entry name" value="YpeA/RimI_acetyltransf"/>
</dbReference>
<dbReference type="InterPro" id="IPR000182">
    <property type="entry name" value="GNAT_dom"/>
</dbReference>
<evidence type="ECO:0000259" key="3">
    <source>
        <dbReference type="PROSITE" id="PS51186"/>
    </source>
</evidence>
<protein>
    <submittedName>
        <fullName evidence="4">GNAT family N-acetyltransferase</fullName>
    </submittedName>
</protein>
<sequence length="158" mass="18144">MKYRKANIDDIDKLVELRKKQLVDEGIEPNIDIGRELYAFFKNKLSEGTLIQWLVEDNEETIACGAVIFYEFPPCYTNKTGKKAYITNMYTNENYRGQGIATKLLTKLVDEVKISGISQIWLGASKMGRSVYKKFGFMETDEFLELGCLCPSTEKDLR</sequence>